<evidence type="ECO:0000313" key="8">
    <source>
        <dbReference type="Proteomes" id="UP000192656"/>
    </source>
</evidence>
<dbReference type="RefSeq" id="WP_139798169.1">
    <property type="nucleotide sequence ID" value="NZ_FWXR01000002.1"/>
</dbReference>
<dbReference type="GO" id="GO:0033863">
    <property type="term" value="F:ribose 1,5-bisphosphate phosphokinase activity"/>
    <property type="evidence" value="ECO:0007669"/>
    <property type="project" value="UniProtKB-EC"/>
</dbReference>
<evidence type="ECO:0000256" key="2">
    <source>
        <dbReference type="ARBA" id="ARBA00005069"/>
    </source>
</evidence>
<gene>
    <name evidence="7" type="ORF">SAMN06297251_10278</name>
</gene>
<evidence type="ECO:0000313" key="7">
    <source>
        <dbReference type="EMBL" id="SMC41043.1"/>
    </source>
</evidence>
<dbReference type="GO" id="GO:0005524">
    <property type="term" value="F:ATP binding"/>
    <property type="evidence" value="ECO:0007669"/>
    <property type="project" value="UniProtKB-KW"/>
</dbReference>
<comment type="catalytic activity">
    <reaction evidence="1">
        <text>alpha-D-ribose 1,5-bisphosphate + ATP = 5-phospho-alpha-D-ribose 1-diphosphate + ADP</text>
        <dbReference type="Rhea" id="RHEA:20109"/>
        <dbReference type="ChEBI" id="CHEBI:30616"/>
        <dbReference type="ChEBI" id="CHEBI:58017"/>
        <dbReference type="ChEBI" id="CHEBI:68688"/>
        <dbReference type="ChEBI" id="CHEBI:456216"/>
        <dbReference type="EC" id="2.7.4.23"/>
    </reaction>
</comment>
<sequence length="208" mass="21920">MSPEPFSPAMADGPRGAGRGVGLFVAVVGPSGAGKDTLIRRAAAALGGDPGVVFARRIVTREADPEAEDHASLDLMAFEAREAAGRFCLAWGAHGLRYGLERDLLAHIERGRLVVANLSRRAIGPAALAFPRLAIAEITAPRAVLIERIVARGRETRPEAKARAAREASIVVPDGLEALRRIDNGGALDEATAAFLGFLAKCRETGLR</sequence>
<dbReference type="EMBL" id="FWXR01000002">
    <property type="protein sequence ID" value="SMC41043.1"/>
    <property type="molecule type" value="Genomic_DNA"/>
</dbReference>
<dbReference type="Gene3D" id="3.40.50.300">
    <property type="entry name" value="P-loop containing nucleotide triphosphate hydrolases"/>
    <property type="match status" value="1"/>
</dbReference>
<dbReference type="OrthoDB" id="341217at2"/>
<dbReference type="SUPFAM" id="SSF52540">
    <property type="entry name" value="P-loop containing nucleoside triphosphate hydrolases"/>
    <property type="match status" value="1"/>
</dbReference>
<dbReference type="Proteomes" id="UP000192656">
    <property type="component" value="Unassembled WGS sequence"/>
</dbReference>
<dbReference type="STRING" id="937218.SAMN06297251_10278"/>
<keyword evidence="4" id="KW-0808">Transferase</keyword>
<keyword evidence="6" id="KW-0067">ATP-binding</keyword>
<dbReference type="NCBIfam" id="TIGR02322">
    <property type="entry name" value="phosphon_PhnN"/>
    <property type="match status" value="1"/>
</dbReference>
<evidence type="ECO:0000256" key="4">
    <source>
        <dbReference type="ARBA" id="ARBA00022679"/>
    </source>
</evidence>
<proteinExistence type="predicted"/>
<dbReference type="EC" id="2.7.4.23" evidence="3"/>
<keyword evidence="8" id="KW-1185">Reference proteome</keyword>
<comment type="pathway">
    <text evidence="2">Metabolic intermediate biosynthesis; 5-phospho-alpha-D-ribose 1-diphosphate biosynthesis; 5-phospho-alpha-D-ribose 1-diphosphate from D-ribose 5-phosphate (route II): step 3/3.</text>
</comment>
<dbReference type="InterPro" id="IPR012699">
    <property type="entry name" value="PhnN"/>
</dbReference>
<keyword evidence="5" id="KW-0547">Nucleotide-binding</keyword>
<name>A0A1W1YY39_9HYPH</name>
<dbReference type="UniPathway" id="UPA00087">
    <property type="reaction ID" value="UER00175"/>
</dbReference>
<accession>A0A1W1YY39</accession>
<dbReference type="InterPro" id="IPR027417">
    <property type="entry name" value="P-loop_NTPase"/>
</dbReference>
<evidence type="ECO:0000256" key="6">
    <source>
        <dbReference type="ARBA" id="ARBA00022840"/>
    </source>
</evidence>
<dbReference type="GO" id="GO:0006015">
    <property type="term" value="P:5-phosphoribose 1-diphosphate biosynthetic process"/>
    <property type="evidence" value="ECO:0007669"/>
    <property type="project" value="UniProtKB-UniPathway"/>
</dbReference>
<keyword evidence="7" id="KW-0418">Kinase</keyword>
<organism evidence="7 8">
    <name type="scientific">Fulvimarina manganoxydans</name>
    <dbReference type="NCBI Taxonomy" id="937218"/>
    <lineage>
        <taxon>Bacteria</taxon>
        <taxon>Pseudomonadati</taxon>
        <taxon>Pseudomonadota</taxon>
        <taxon>Alphaproteobacteria</taxon>
        <taxon>Hyphomicrobiales</taxon>
        <taxon>Aurantimonadaceae</taxon>
        <taxon>Fulvimarina</taxon>
    </lineage>
</organism>
<evidence type="ECO:0000256" key="3">
    <source>
        <dbReference type="ARBA" id="ARBA00012892"/>
    </source>
</evidence>
<evidence type="ECO:0000256" key="5">
    <source>
        <dbReference type="ARBA" id="ARBA00022741"/>
    </source>
</evidence>
<protein>
    <recommendedName>
        <fullName evidence="3">ribose 1,5-bisphosphate phosphokinase</fullName>
        <ecNumber evidence="3">2.7.4.23</ecNumber>
    </recommendedName>
</protein>
<dbReference type="AlphaFoldDB" id="A0A1W1YY39"/>
<evidence type="ECO:0000256" key="1">
    <source>
        <dbReference type="ARBA" id="ARBA00000373"/>
    </source>
</evidence>
<reference evidence="7 8" key="1">
    <citation type="submission" date="2017-04" db="EMBL/GenBank/DDBJ databases">
        <authorList>
            <person name="Afonso C.L."/>
            <person name="Miller P.J."/>
            <person name="Scott M.A."/>
            <person name="Spackman E."/>
            <person name="Goraichik I."/>
            <person name="Dimitrov K.M."/>
            <person name="Suarez D.L."/>
            <person name="Swayne D.E."/>
        </authorList>
    </citation>
    <scope>NUCLEOTIDE SEQUENCE [LARGE SCALE GENOMIC DNA]</scope>
    <source>
        <strain evidence="7 8">CGMCC 1.10972</strain>
    </source>
</reference>